<feature type="compositionally biased region" description="Low complexity" evidence="1">
    <location>
        <begin position="1316"/>
        <end position="1330"/>
    </location>
</feature>
<proteinExistence type="predicted"/>
<feature type="region of interest" description="Disordered" evidence="1">
    <location>
        <begin position="1"/>
        <end position="52"/>
    </location>
</feature>
<evidence type="ECO:0008006" key="4">
    <source>
        <dbReference type="Google" id="ProtNLM"/>
    </source>
</evidence>
<feature type="region of interest" description="Disordered" evidence="1">
    <location>
        <begin position="1228"/>
        <end position="1262"/>
    </location>
</feature>
<sequence>MAATGEGASAALSSSAYEGGGDGAGGKFRKRPFRKTHTTPYDRPPTALRNPSWLSKLLVDPTSKVIAASVQRFFSSVFRKRLPPPPPPPPEPNQDSSAKRPEAVLKVEAREAAIDDNQNLTHSTDGGSISELEQLLKQKTFTRSEIDRLTELLHSRAVDLPVEDGVKRTEASTSKQVANFERQQQFVDSLEEKRTGSERSQGLKSIPGIGAGDLEEEIASPAEIAKAYMGSQVSKVSPSVLGLRSRVAREDAALLSNVPFTPKSTMVSLSKKASAHVEVPENGFMTPRSWGRSAIYNMARTPYSRVHQTAFEKGSGSRNYAYGGPLLPASSLKEPDGELGSYKALKRRSSVLDEDLGSVGPMRRIRQKHNLLSNRLSVPCGTGGVSDAVQPTFGPSTKGGPKVIGENDGRTPRTSYAHVPPKSTEMAARILEHLEKMTPKEKSAEFKLIAAREKTPAKLTSGMLHGQALKSLEDLDSSKLLESNQDGQVWSHSNSLNSHASAPQIEDRKEANGPLKFDSQHDMSTPVENSDITSSAKGVLTSVEASDSVVKFVAQRPQKKRAFMMSALEDSVELDDDKIFNGPSSEALLEGRGNQETSATIENLTSAEKVLLDKTAALPETRTPSEPISGKKSHLEIGNAANVSRQNADITFPTSLASNTNSQLVMLPPSDLGFEKPKQAIEKVAVFQNSSLQSAIEFSGSKPFSWTNQIPEISSSSDGAGTGVTGASLGIPISEKGKDTNSQEAKTNGKLSISDSVVLSSISAGGMSSVVPISSSNGSLSISPSIFSSQPTPASTLFAHQFLSNSISSLTSSSSALSFATTTSISAASSSFPVVSTAVPPSPMMPIFKFGSSIDPSTSASSAAGAETSVMKTKTEKEGNSGSSSNFPFGTSSFASIGSGSSIFSLSSTTTSSTALNQSQGSLSSTGGGSVFNQSSLAGSESTSVTQVLPNLFGSSASSPVFGASGVASFTSSNTLFSPSSTTSKLFGTGTGFGLSTSAPSTETISVGSGSGATSSLFSFGVNAPSSSSGTGFGPSTSAPSAETKSVGSGSEATSSIFSFGINAASSSSGANAISSNGSSAPATYSFGASSSATTSVTSSSSSSATPFFSFGVGSSSVSNVVSSSSGGNSSIFGVSPLSSSTEINPASSSSVTPNIFSTSWQASNSSPLGSTFNSSPSTGFSFGAGSASFASNSATSMVFGSSTGASSGPVFSFSTASATTSSSPSLFNPQPIFGNSTPAFSAPPGNNDQMNSEDSMAEDPVQSSMPAIAGFGQQPVSPSPGGFMFGSTVPSHTAPFQFGGQQNQAAPQNPSHFQASGSLEFSAGGSFSLGSGGDKSGRKIVKVSRNRNRKK</sequence>
<dbReference type="Proteomes" id="UP001630127">
    <property type="component" value="Unassembled WGS sequence"/>
</dbReference>
<gene>
    <name evidence="2" type="ORF">ACH5RR_016528</name>
</gene>
<accession>A0ABD2ZW90</accession>
<feature type="compositionally biased region" description="Low complexity" evidence="1">
    <location>
        <begin position="1028"/>
        <end position="1041"/>
    </location>
</feature>
<evidence type="ECO:0000313" key="3">
    <source>
        <dbReference type="Proteomes" id="UP001630127"/>
    </source>
</evidence>
<reference evidence="2 3" key="1">
    <citation type="submission" date="2024-11" db="EMBL/GenBank/DDBJ databases">
        <title>A near-complete genome assembly of Cinchona calisaya.</title>
        <authorList>
            <person name="Lian D.C."/>
            <person name="Zhao X.W."/>
            <person name="Wei L."/>
        </authorList>
    </citation>
    <scope>NUCLEOTIDE SEQUENCE [LARGE SCALE GENOMIC DNA]</scope>
    <source>
        <tissue evidence="2">Nenye</tissue>
    </source>
</reference>
<feature type="region of interest" description="Disordered" evidence="1">
    <location>
        <begin position="1289"/>
        <end position="1352"/>
    </location>
</feature>
<feature type="compositionally biased region" description="Low complexity" evidence="1">
    <location>
        <begin position="491"/>
        <end position="502"/>
    </location>
</feature>
<feature type="compositionally biased region" description="Low complexity" evidence="1">
    <location>
        <begin position="859"/>
        <end position="869"/>
    </location>
</feature>
<name>A0ABD2ZW90_9GENT</name>
<feature type="region of interest" description="Disordered" evidence="1">
    <location>
        <begin position="484"/>
        <end position="503"/>
    </location>
</feature>
<feature type="compositionally biased region" description="Basic residues" evidence="1">
    <location>
        <begin position="1339"/>
        <end position="1352"/>
    </location>
</feature>
<feature type="region of interest" description="Disordered" evidence="1">
    <location>
        <begin position="713"/>
        <end position="747"/>
    </location>
</feature>
<feature type="compositionally biased region" description="Basic residues" evidence="1">
    <location>
        <begin position="27"/>
        <end position="37"/>
    </location>
</feature>
<comment type="caution">
    <text evidence="2">The sequence shown here is derived from an EMBL/GenBank/DDBJ whole genome shotgun (WGS) entry which is preliminary data.</text>
</comment>
<evidence type="ECO:0000313" key="2">
    <source>
        <dbReference type="EMBL" id="KAL3523694.1"/>
    </source>
</evidence>
<dbReference type="EMBL" id="JBJUIK010000007">
    <property type="protein sequence ID" value="KAL3523694.1"/>
    <property type="molecule type" value="Genomic_DNA"/>
</dbReference>
<feature type="region of interest" description="Disordered" evidence="1">
    <location>
        <begin position="78"/>
        <end position="103"/>
    </location>
</feature>
<feature type="compositionally biased region" description="Pro residues" evidence="1">
    <location>
        <begin position="83"/>
        <end position="92"/>
    </location>
</feature>
<feature type="compositionally biased region" description="Low complexity" evidence="1">
    <location>
        <begin position="1"/>
        <end position="17"/>
    </location>
</feature>
<feature type="region of interest" description="Disordered" evidence="1">
    <location>
        <begin position="388"/>
        <end position="419"/>
    </location>
</feature>
<dbReference type="PANTHER" id="PTHR33416:SF20">
    <property type="entry name" value="NUCLEAR PORE COMPLEX PROTEIN NUP1"/>
    <property type="match status" value="1"/>
</dbReference>
<feature type="compositionally biased region" description="Polar residues" evidence="1">
    <location>
        <begin position="1300"/>
        <end position="1315"/>
    </location>
</feature>
<feature type="region of interest" description="Disordered" evidence="1">
    <location>
        <begin position="859"/>
        <end position="884"/>
    </location>
</feature>
<keyword evidence="3" id="KW-1185">Reference proteome</keyword>
<feature type="region of interest" description="Disordered" evidence="1">
    <location>
        <begin position="1028"/>
        <end position="1049"/>
    </location>
</feature>
<evidence type="ECO:0000256" key="1">
    <source>
        <dbReference type="SAM" id="MobiDB-lite"/>
    </source>
</evidence>
<protein>
    <recommendedName>
        <fullName evidence="4">Nuclear pore complex protein</fullName>
    </recommendedName>
</protein>
<dbReference type="PANTHER" id="PTHR33416">
    <property type="entry name" value="NUCLEAR PORE COMPLEX PROTEIN NUP1"/>
    <property type="match status" value="1"/>
</dbReference>
<organism evidence="2 3">
    <name type="scientific">Cinchona calisaya</name>
    <dbReference type="NCBI Taxonomy" id="153742"/>
    <lineage>
        <taxon>Eukaryota</taxon>
        <taxon>Viridiplantae</taxon>
        <taxon>Streptophyta</taxon>
        <taxon>Embryophyta</taxon>
        <taxon>Tracheophyta</taxon>
        <taxon>Spermatophyta</taxon>
        <taxon>Magnoliopsida</taxon>
        <taxon>eudicotyledons</taxon>
        <taxon>Gunneridae</taxon>
        <taxon>Pentapetalae</taxon>
        <taxon>asterids</taxon>
        <taxon>lamiids</taxon>
        <taxon>Gentianales</taxon>
        <taxon>Rubiaceae</taxon>
        <taxon>Cinchonoideae</taxon>
        <taxon>Cinchoneae</taxon>
        <taxon>Cinchona</taxon>
    </lineage>
</organism>
<feature type="compositionally biased region" description="Polar residues" evidence="1">
    <location>
        <begin position="1228"/>
        <end position="1255"/>
    </location>
</feature>